<proteinExistence type="predicted"/>
<feature type="coiled-coil region" evidence="1">
    <location>
        <begin position="265"/>
        <end position="292"/>
    </location>
</feature>
<feature type="region of interest" description="Disordered" evidence="2">
    <location>
        <begin position="714"/>
        <end position="738"/>
    </location>
</feature>
<organism evidence="3 4">
    <name type="scientific">Emergomyces pasteurianus Ep9510</name>
    <dbReference type="NCBI Taxonomy" id="1447872"/>
    <lineage>
        <taxon>Eukaryota</taxon>
        <taxon>Fungi</taxon>
        <taxon>Dikarya</taxon>
        <taxon>Ascomycota</taxon>
        <taxon>Pezizomycotina</taxon>
        <taxon>Eurotiomycetes</taxon>
        <taxon>Eurotiomycetidae</taxon>
        <taxon>Onygenales</taxon>
        <taxon>Ajellomycetaceae</taxon>
        <taxon>Emergomyces</taxon>
    </lineage>
</organism>
<feature type="compositionally biased region" description="Low complexity" evidence="2">
    <location>
        <begin position="367"/>
        <end position="405"/>
    </location>
</feature>
<feature type="compositionally biased region" description="Pro residues" evidence="2">
    <location>
        <begin position="663"/>
        <end position="673"/>
    </location>
</feature>
<name>A0A1J9Q2L9_9EURO</name>
<sequence>MDHINPSLHNAGPLSTPPRLDHSPVLECCCGKSECAYLQHNNIALAGLEKVLERAAQEGQALVQRHANYVVDAEGDRNRLLTTMGDLERDKRHVQAENARMIEENRELLEQLEDMNKAIAESDAQIKSLTDTLESTQLQVKRLSTSALRVAQLESQIDAMEREQEELQAKLIVTEEDEKSAVQRWRQAECTLRDLQDQLDRIEKESREEQEKHAELLERMERRRAVERELDSAAGRLKGAAAASSLRQNKPGVVSNFVRDILQDNANLQMGIVELREMLQNSNEEVQNLREQVLLHQPLSPEPIEPQKRQKRLPLSDELDAKFAPGASQEFHVHHHYHSPPPAVSQRKERVQVPVHRRQKKRRPMISSPLLESPPHLSVRMSPSSHRPRDSSSSTSTILSQTSVSIPPSSNNRHWSIQPSTPAVAGSMSSSMPNSPQSAYRTSSIFDRVDHGFESSRPTSPESIEFASPSIRPYHCRKGSSDIPIRSISDPAEIEDIPAAPVAGKSQAQDDNFSAGESIPYIEPPILEEGEGTPTQEISNEEAMQSQHSTCTPEPEHDLSSQLQYHALKHASSHDSLLSISGMDIHTLRSRPSQMLSSYSTLSARPPNRIISAGKEVSFTPPVISRMNIIVPTVRLSSGDKGSDSRSLLSTVAAAAAADPNAPRTPTPTPPGSLPTNSSPLDYPDDVFASSQSASFSKRVGGWVLGRWGMTPIASAGELPSPRSSRLSSLTSSARPPKPLSISAASSASTFASASSASSSMTASTTAATVIPVRPPGVNQKGPILGLRPPAKAPTVIQPEAIDEMLLQESLVE</sequence>
<feature type="compositionally biased region" description="Polar residues" evidence="2">
    <location>
        <begin position="406"/>
        <end position="421"/>
    </location>
</feature>
<protein>
    <submittedName>
        <fullName evidence="3">Uncharacterized protein</fullName>
    </submittedName>
</protein>
<feature type="compositionally biased region" description="Low complexity" evidence="2">
    <location>
        <begin position="427"/>
        <end position="438"/>
    </location>
</feature>
<feature type="region of interest" description="Disordered" evidence="2">
    <location>
        <begin position="654"/>
        <end position="685"/>
    </location>
</feature>
<accession>A0A1J9Q2L9</accession>
<dbReference type="VEuPathDB" id="FungiDB:AJ78_05211"/>
<dbReference type="STRING" id="1447872.A0A1J9Q2L9"/>
<feature type="compositionally biased region" description="Polar residues" evidence="2">
    <location>
        <begin position="540"/>
        <end position="552"/>
    </location>
</feature>
<evidence type="ECO:0000313" key="4">
    <source>
        <dbReference type="Proteomes" id="UP000182235"/>
    </source>
</evidence>
<dbReference type="EMBL" id="LGRN01000219">
    <property type="protein sequence ID" value="OJD14443.1"/>
    <property type="molecule type" value="Genomic_DNA"/>
</dbReference>
<comment type="caution">
    <text evidence="3">The sequence shown here is derived from an EMBL/GenBank/DDBJ whole genome shotgun (WGS) entry which is preliminary data.</text>
</comment>
<gene>
    <name evidence="3" type="ORF">AJ78_05211</name>
</gene>
<feature type="region of interest" description="Disordered" evidence="2">
    <location>
        <begin position="540"/>
        <end position="559"/>
    </location>
</feature>
<dbReference type="AlphaFoldDB" id="A0A1J9Q2L9"/>
<keyword evidence="1" id="KW-0175">Coiled coil</keyword>
<feature type="compositionally biased region" description="Basic residues" evidence="2">
    <location>
        <begin position="355"/>
        <end position="364"/>
    </location>
</feature>
<dbReference type="OrthoDB" id="4088568at2759"/>
<reference evidence="3 4" key="1">
    <citation type="submission" date="2015-07" db="EMBL/GenBank/DDBJ databases">
        <title>Emmonsia species relationships and genome sequence.</title>
        <authorList>
            <consortium name="The Broad Institute Genomics Platform"/>
            <person name="Cuomo C.A."/>
            <person name="Munoz J.F."/>
            <person name="Imamovic A."/>
            <person name="Priest M.E."/>
            <person name="Young S."/>
            <person name="Clay O.K."/>
            <person name="McEwen J.G."/>
        </authorList>
    </citation>
    <scope>NUCLEOTIDE SEQUENCE [LARGE SCALE GENOMIC DNA]</scope>
    <source>
        <strain evidence="3 4">UAMH 9510</strain>
    </source>
</reference>
<feature type="region of interest" description="Disordered" evidence="2">
    <location>
        <begin position="333"/>
        <end position="439"/>
    </location>
</feature>
<evidence type="ECO:0000313" key="3">
    <source>
        <dbReference type="EMBL" id="OJD14443.1"/>
    </source>
</evidence>
<evidence type="ECO:0000256" key="1">
    <source>
        <dbReference type="SAM" id="Coils"/>
    </source>
</evidence>
<keyword evidence="4" id="KW-1185">Reference proteome</keyword>
<evidence type="ECO:0000256" key="2">
    <source>
        <dbReference type="SAM" id="MobiDB-lite"/>
    </source>
</evidence>
<dbReference type="Proteomes" id="UP000182235">
    <property type="component" value="Unassembled WGS sequence"/>
</dbReference>
<feature type="compositionally biased region" description="Low complexity" evidence="2">
    <location>
        <begin position="719"/>
        <end position="738"/>
    </location>
</feature>
<feature type="coiled-coil region" evidence="1">
    <location>
        <begin position="45"/>
        <end position="223"/>
    </location>
</feature>